<sequence>MLSGIRCSQLYFWFFVCVILFSSCLTVFGVPLERTSPLCPAVRPRLTGKMYHCGKLPVFDIQLASFYERACQFSCRKVPGCTTGYCSGGRLGGPCICS</sequence>
<keyword evidence="1" id="KW-0812">Transmembrane</keyword>
<proteinExistence type="predicted"/>
<comment type="caution">
    <text evidence="2">The sequence shown here is derived from an EMBL/GenBank/DDBJ whole genome shotgun (WGS) entry which is preliminary data.</text>
</comment>
<organism evidence="2 3">
    <name type="scientific">Ramazzottius varieornatus</name>
    <name type="common">Water bear</name>
    <name type="synonym">Tardigrade</name>
    <dbReference type="NCBI Taxonomy" id="947166"/>
    <lineage>
        <taxon>Eukaryota</taxon>
        <taxon>Metazoa</taxon>
        <taxon>Ecdysozoa</taxon>
        <taxon>Tardigrada</taxon>
        <taxon>Eutardigrada</taxon>
        <taxon>Parachela</taxon>
        <taxon>Hypsibioidea</taxon>
        <taxon>Ramazzottiidae</taxon>
        <taxon>Ramazzottius</taxon>
    </lineage>
</organism>
<accession>A0A1D1UDF6</accession>
<keyword evidence="3" id="KW-1185">Reference proteome</keyword>
<evidence type="ECO:0000313" key="3">
    <source>
        <dbReference type="Proteomes" id="UP000186922"/>
    </source>
</evidence>
<dbReference type="PROSITE" id="PS51257">
    <property type="entry name" value="PROKAR_LIPOPROTEIN"/>
    <property type="match status" value="1"/>
</dbReference>
<protein>
    <submittedName>
        <fullName evidence="2">Uncharacterized protein</fullName>
    </submittedName>
</protein>
<evidence type="ECO:0000313" key="2">
    <source>
        <dbReference type="EMBL" id="GAU87834.1"/>
    </source>
</evidence>
<reference evidence="2 3" key="1">
    <citation type="journal article" date="2016" name="Nat. Commun.">
        <title>Extremotolerant tardigrade genome and improved radiotolerance of human cultured cells by tardigrade-unique protein.</title>
        <authorList>
            <person name="Hashimoto T."/>
            <person name="Horikawa D.D."/>
            <person name="Saito Y."/>
            <person name="Kuwahara H."/>
            <person name="Kozuka-Hata H."/>
            <person name="Shin-I T."/>
            <person name="Minakuchi Y."/>
            <person name="Ohishi K."/>
            <person name="Motoyama A."/>
            <person name="Aizu T."/>
            <person name="Enomoto A."/>
            <person name="Kondo K."/>
            <person name="Tanaka S."/>
            <person name="Hara Y."/>
            <person name="Koshikawa S."/>
            <person name="Sagara H."/>
            <person name="Miura T."/>
            <person name="Yokobori S."/>
            <person name="Miyagawa K."/>
            <person name="Suzuki Y."/>
            <person name="Kubo T."/>
            <person name="Oyama M."/>
            <person name="Kohara Y."/>
            <person name="Fujiyama A."/>
            <person name="Arakawa K."/>
            <person name="Katayama T."/>
            <person name="Toyoda A."/>
            <person name="Kunieda T."/>
        </authorList>
    </citation>
    <scope>NUCLEOTIDE SEQUENCE [LARGE SCALE GENOMIC DNA]</scope>
    <source>
        <strain evidence="2 3">YOKOZUNA-1</strain>
    </source>
</reference>
<feature type="transmembrane region" description="Helical" evidence="1">
    <location>
        <begin position="12"/>
        <end position="32"/>
    </location>
</feature>
<evidence type="ECO:0000256" key="1">
    <source>
        <dbReference type="SAM" id="Phobius"/>
    </source>
</evidence>
<dbReference type="AlphaFoldDB" id="A0A1D1UDF6"/>
<dbReference type="EMBL" id="BDGG01000001">
    <property type="protein sequence ID" value="GAU87834.1"/>
    <property type="molecule type" value="Genomic_DNA"/>
</dbReference>
<keyword evidence="1" id="KW-1133">Transmembrane helix</keyword>
<keyword evidence="1" id="KW-0472">Membrane</keyword>
<name>A0A1D1UDF6_RAMVA</name>
<dbReference type="Proteomes" id="UP000186922">
    <property type="component" value="Unassembled WGS sequence"/>
</dbReference>
<gene>
    <name evidence="2" type="primary">RvY_00631-1</name>
    <name evidence="2" type="synonym">RvY_00631.1</name>
    <name evidence="2" type="ORF">RvY_00631</name>
</gene>